<feature type="binding site" evidence="5">
    <location>
        <begin position="166"/>
        <end position="168"/>
    </location>
    <ligand>
        <name>FAD</name>
        <dbReference type="ChEBI" id="CHEBI:57692"/>
    </ligand>
</feature>
<dbReference type="InterPro" id="IPR036188">
    <property type="entry name" value="FAD/NAD-bd_sf"/>
</dbReference>
<dbReference type="PANTHER" id="PTHR22912">
    <property type="entry name" value="DISULFIDE OXIDOREDUCTASE"/>
    <property type="match status" value="1"/>
</dbReference>
<dbReference type="SUPFAM" id="SSF55424">
    <property type="entry name" value="FAD/NAD-linked reductases, dimerisation (C-terminal) domain"/>
    <property type="match status" value="1"/>
</dbReference>
<feature type="binding site" evidence="5">
    <location>
        <position position="331"/>
    </location>
    <ligand>
        <name>FAD</name>
        <dbReference type="ChEBI" id="CHEBI:57692"/>
    </ligand>
</feature>
<sequence length="500" mass="53466">MASASRSVNLHPANYLPDSLETTTFDIIVIGSGPCGRQLASKTAASGLTTVIIEDELWGGDCPFWACMPSKAILRPGEALAAARMVGGAKELIATDRLVDVEGVFARRDKVVNGYDDQHLVNLSLSQKCTVVRGRGSLIGNKKVLVQNRIAQEKTLTATQAVVISTGSEPVIPDIRDIGNIDYWTPREATSVKSVPEHLIIVGGGVVGSEMATAFSTFGSKVTLICPSSEILPRFEPGAGKLVREALVAQGVDFHLSSRGVQVWKEDNGNASIKLSTGKIVTGSHLLLAAGRRPRTQSIGLESVGLTPSLEVDPTMLVKSSQGTWLYAVGDANRRSSTTHMGAYQARVAAKAIVARARGEIVSDPKPWCNFNATADSLAVSQVVVTDPHVASVGLTLAEARKKGIDAKEVAVTFNFPGAWVFAEFNYEGWAQWVVDSEKNVLVGATFVGREVGDLLHASTVALVGEIPLDRLVHAVPSFPTRSEVYGLLLEKWFSIRDRS</sequence>
<dbReference type="PRINTS" id="PR00368">
    <property type="entry name" value="FADPNR"/>
</dbReference>
<evidence type="ECO:0000256" key="6">
    <source>
        <dbReference type="PIRSR" id="PIRSR000350-4"/>
    </source>
</evidence>
<proteinExistence type="inferred from homology"/>
<feature type="binding site" evidence="5">
    <location>
        <position position="71"/>
    </location>
    <ligand>
        <name>FAD</name>
        <dbReference type="ChEBI" id="CHEBI:57692"/>
    </ligand>
</feature>
<dbReference type="GO" id="GO:0006103">
    <property type="term" value="P:2-oxoglutarate metabolic process"/>
    <property type="evidence" value="ECO:0007669"/>
    <property type="project" value="TreeGrafter"/>
</dbReference>
<keyword evidence="2" id="KW-0285">Flavoprotein</keyword>
<evidence type="ECO:0000256" key="2">
    <source>
        <dbReference type="ARBA" id="ARBA00022630"/>
    </source>
</evidence>
<dbReference type="Pfam" id="PF02852">
    <property type="entry name" value="Pyr_redox_dim"/>
    <property type="match status" value="1"/>
</dbReference>
<evidence type="ECO:0000256" key="1">
    <source>
        <dbReference type="ARBA" id="ARBA00007532"/>
    </source>
</evidence>
<evidence type="ECO:0000256" key="4">
    <source>
        <dbReference type="ARBA" id="ARBA00023027"/>
    </source>
</evidence>
<comment type="cofactor">
    <cofactor evidence="5">
        <name>FAD</name>
        <dbReference type="ChEBI" id="CHEBI:57692"/>
    </cofactor>
    <text evidence="5">Binds 1 FAD per subunit.</text>
</comment>
<feature type="binding site" evidence="5">
    <location>
        <begin position="203"/>
        <end position="210"/>
    </location>
    <ligand>
        <name>NAD(+)</name>
        <dbReference type="ChEBI" id="CHEBI:57540"/>
    </ligand>
</feature>
<dbReference type="OrthoDB" id="361797at2759"/>
<organism evidence="9 10">
    <name type="scientific">Exophiala spinifera</name>
    <dbReference type="NCBI Taxonomy" id="91928"/>
    <lineage>
        <taxon>Eukaryota</taxon>
        <taxon>Fungi</taxon>
        <taxon>Dikarya</taxon>
        <taxon>Ascomycota</taxon>
        <taxon>Pezizomycotina</taxon>
        <taxon>Eurotiomycetes</taxon>
        <taxon>Chaetothyriomycetidae</taxon>
        <taxon>Chaetothyriales</taxon>
        <taxon>Herpotrichiellaceae</taxon>
        <taxon>Exophiala</taxon>
    </lineage>
</organism>
<dbReference type="AlphaFoldDB" id="A0A0D2BCK7"/>
<evidence type="ECO:0000313" key="10">
    <source>
        <dbReference type="Proteomes" id="UP000053328"/>
    </source>
</evidence>
<reference evidence="9 10" key="1">
    <citation type="submission" date="2015-01" db="EMBL/GenBank/DDBJ databases">
        <title>The Genome Sequence of Exophiala spinifera CBS89968.</title>
        <authorList>
            <consortium name="The Broad Institute Genomics Platform"/>
            <person name="Cuomo C."/>
            <person name="de Hoog S."/>
            <person name="Gorbushina A."/>
            <person name="Stielow B."/>
            <person name="Teixiera M."/>
            <person name="Abouelleil A."/>
            <person name="Chapman S.B."/>
            <person name="Priest M."/>
            <person name="Young S.K."/>
            <person name="Wortman J."/>
            <person name="Nusbaum C."/>
            <person name="Birren B."/>
        </authorList>
    </citation>
    <scope>NUCLEOTIDE SEQUENCE [LARGE SCALE GENOMIC DNA]</scope>
    <source>
        <strain evidence="9 10">CBS 89968</strain>
    </source>
</reference>
<dbReference type="GeneID" id="27330985"/>
<comment type="similarity">
    <text evidence="1">Belongs to the class-I pyridine nucleotide-disulfide oxidoreductase family.</text>
</comment>
<evidence type="ECO:0008006" key="11">
    <source>
        <dbReference type="Google" id="ProtNLM"/>
    </source>
</evidence>
<evidence type="ECO:0000259" key="8">
    <source>
        <dbReference type="Pfam" id="PF07992"/>
    </source>
</evidence>
<protein>
    <recommendedName>
        <fullName evidence="11">FAD/NAD(P)-binding domain-containing protein</fullName>
    </recommendedName>
</protein>
<feature type="domain" description="FAD/NAD(P)-binding" evidence="8">
    <location>
        <begin position="25"/>
        <end position="345"/>
    </location>
</feature>
<keyword evidence="3 5" id="KW-0274">FAD</keyword>
<keyword evidence="10" id="KW-1185">Reference proteome</keyword>
<dbReference type="Pfam" id="PF07992">
    <property type="entry name" value="Pyr_redox_2"/>
    <property type="match status" value="1"/>
</dbReference>
<gene>
    <name evidence="9" type="ORF">PV08_03902</name>
</gene>
<dbReference type="VEuPathDB" id="FungiDB:PV08_03902"/>
<dbReference type="PIRSF" id="PIRSF000350">
    <property type="entry name" value="Mercury_reductase_MerA"/>
    <property type="match status" value="1"/>
</dbReference>
<dbReference type="RefSeq" id="XP_016236929.1">
    <property type="nucleotide sequence ID" value="XM_016378252.1"/>
</dbReference>
<accession>A0A0D2BCK7</accession>
<dbReference type="SUPFAM" id="SSF51905">
    <property type="entry name" value="FAD/NAD(P)-binding domain"/>
    <property type="match status" value="1"/>
</dbReference>
<dbReference type="Gene3D" id="3.30.390.30">
    <property type="match status" value="1"/>
</dbReference>
<feature type="binding site" evidence="5">
    <location>
        <position position="291"/>
    </location>
    <ligand>
        <name>NAD(+)</name>
        <dbReference type="ChEBI" id="CHEBI:57540"/>
    </ligand>
</feature>
<dbReference type="InterPro" id="IPR023753">
    <property type="entry name" value="FAD/NAD-binding_dom"/>
</dbReference>
<dbReference type="PANTHER" id="PTHR22912:SF151">
    <property type="entry name" value="DIHYDROLIPOYL DEHYDROGENASE, MITOCHONDRIAL"/>
    <property type="match status" value="1"/>
</dbReference>
<dbReference type="STRING" id="91928.A0A0D2BCK7"/>
<keyword evidence="4 5" id="KW-0520">NAD</keyword>
<dbReference type="PRINTS" id="PR00411">
    <property type="entry name" value="PNDRDTASEI"/>
</dbReference>
<dbReference type="GO" id="GO:0004148">
    <property type="term" value="F:dihydrolipoyl dehydrogenase (NADH) activity"/>
    <property type="evidence" value="ECO:0007669"/>
    <property type="project" value="TreeGrafter"/>
</dbReference>
<evidence type="ECO:0000256" key="5">
    <source>
        <dbReference type="PIRSR" id="PIRSR000350-3"/>
    </source>
</evidence>
<evidence type="ECO:0000259" key="7">
    <source>
        <dbReference type="Pfam" id="PF02852"/>
    </source>
</evidence>
<keyword evidence="5" id="KW-0547">Nucleotide-binding</keyword>
<dbReference type="InterPro" id="IPR001100">
    <property type="entry name" value="Pyr_nuc-diS_OxRdtase"/>
</dbReference>
<feature type="disulfide bond" description="Redox-active" evidence="6">
    <location>
        <begin position="62"/>
        <end position="67"/>
    </location>
</feature>
<dbReference type="EMBL" id="KN847494">
    <property type="protein sequence ID" value="KIW16713.1"/>
    <property type="molecule type" value="Genomic_DNA"/>
</dbReference>
<dbReference type="HOGENOM" id="CLU_016755_1_3_1"/>
<feature type="domain" description="Pyridine nucleotide-disulphide oxidoreductase dimerisation" evidence="7">
    <location>
        <begin position="380"/>
        <end position="486"/>
    </location>
</feature>
<dbReference type="Gene3D" id="3.50.50.60">
    <property type="entry name" value="FAD/NAD(P)-binding domain"/>
    <property type="match status" value="2"/>
</dbReference>
<name>A0A0D2BCK7_9EURO</name>
<evidence type="ECO:0000313" key="9">
    <source>
        <dbReference type="EMBL" id="KIW16713.1"/>
    </source>
</evidence>
<dbReference type="GO" id="GO:0050660">
    <property type="term" value="F:flavin adenine dinucleotide binding"/>
    <property type="evidence" value="ECO:0007669"/>
    <property type="project" value="TreeGrafter"/>
</dbReference>
<dbReference type="Proteomes" id="UP000053328">
    <property type="component" value="Unassembled WGS sequence"/>
</dbReference>
<feature type="binding site" evidence="5">
    <location>
        <position position="136"/>
    </location>
    <ligand>
        <name>FAD</name>
        <dbReference type="ChEBI" id="CHEBI:57692"/>
    </ligand>
</feature>
<dbReference type="InterPro" id="IPR050151">
    <property type="entry name" value="Class-I_Pyr_Nuc-Dis_Oxidored"/>
</dbReference>
<evidence type="ECO:0000256" key="3">
    <source>
        <dbReference type="ARBA" id="ARBA00022827"/>
    </source>
</evidence>
<dbReference type="InterPro" id="IPR004099">
    <property type="entry name" value="Pyr_nucl-diS_OxRdtase_dimer"/>
</dbReference>
<dbReference type="InterPro" id="IPR016156">
    <property type="entry name" value="FAD/NAD-linked_Rdtase_dimer_sf"/>
</dbReference>